<dbReference type="OrthoDB" id="10427876at2759"/>
<dbReference type="EMBL" id="JADGMS010000014">
    <property type="protein sequence ID" value="KAF9668889.1"/>
    <property type="molecule type" value="Genomic_DNA"/>
</dbReference>
<organism evidence="1 2">
    <name type="scientific">Salix dunnii</name>
    <dbReference type="NCBI Taxonomy" id="1413687"/>
    <lineage>
        <taxon>Eukaryota</taxon>
        <taxon>Viridiplantae</taxon>
        <taxon>Streptophyta</taxon>
        <taxon>Embryophyta</taxon>
        <taxon>Tracheophyta</taxon>
        <taxon>Spermatophyta</taxon>
        <taxon>Magnoliopsida</taxon>
        <taxon>eudicotyledons</taxon>
        <taxon>Gunneridae</taxon>
        <taxon>Pentapetalae</taxon>
        <taxon>rosids</taxon>
        <taxon>fabids</taxon>
        <taxon>Malpighiales</taxon>
        <taxon>Salicaceae</taxon>
        <taxon>Saliceae</taxon>
        <taxon>Salix</taxon>
    </lineage>
</organism>
<proteinExistence type="predicted"/>
<sequence>MHDPLLLQEIKGENGFKKEEMGMSPSHEDVQAAQLDAQLENDEESKGYCSLCWRRWRELCTATPALAKTCLFRLTAKKKARNLALVYTGKLSGSIRAGTGYSNHTMPKPVNSGGWTSPVRHLPAKNERKLVACRI</sequence>
<name>A0A835JI33_9ROSI</name>
<reference evidence="1 2" key="1">
    <citation type="submission" date="2020-10" db="EMBL/GenBank/DDBJ databases">
        <title>Plant Genome Project.</title>
        <authorList>
            <person name="Zhang R.-G."/>
        </authorList>
    </citation>
    <scope>NUCLEOTIDE SEQUENCE [LARGE SCALE GENOMIC DNA]</scope>
    <source>
        <strain evidence="1">FAFU-HL-1</strain>
        <tissue evidence="1">Leaf</tissue>
    </source>
</reference>
<dbReference type="Proteomes" id="UP000657918">
    <property type="component" value="Unassembled WGS sequence"/>
</dbReference>
<evidence type="ECO:0000313" key="2">
    <source>
        <dbReference type="Proteomes" id="UP000657918"/>
    </source>
</evidence>
<accession>A0A835JI33</accession>
<gene>
    <name evidence="1" type="ORF">SADUNF_Sadunf14G0050300</name>
</gene>
<keyword evidence="2" id="KW-1185">Reference proteome</keyword>
<protein>
    <submittedName>
        <fullName evidence="1">Uncharacterized protein</fullName>
    </submittedName>
</protein>
<evidence type="ECO:0000313" key="1">
    <source>
        <dbReference type="EMBL" id="KAF9668889.1"/>
    </source>
</evidence>
<comment type="caution">
    <text evidence="1">The sequence shown here is derived from an EMBL/GenBank/DDBJ whole genome shotgun (WGS) entry which is preliminary data.</text>
</comment>
<dbReference type="AlphaFoldDB" id="A0A835JI33"/>